<dbReference type="Pfam" id="PF06804">
    <property type="entry name" value="Lipoprotein_18"/>
    <property type="match status" value="1"/>
</dbReference>
<dbReference type="Gene3D" id="3.30.530.50">
    <property type="match status" value="1"/>
</dbReference>
<protein>
    <submittedName>
        <fullName evidence="1">Outer membrane protein assembly factor BamC</fullName>
    </submittedName>
</protein>
<evidence type="ECO:0000313" key="2">
    <source>
        <dbReference type="Proteomes" id="UP000280792"/>
    </source>
</evidence>
<keyword evidence="2" id="KW-1185">Reference proteome</keyword>
<organism evidence="1 2">
    <name type="scientific">Aestuariirhabdus litorea</name>
    <dbReference type="NCBI Taxonomy" id="2528527"/>
    <lineage>
        <taxon>Bacteria</taxon>
        <taxon>Pseudomonadati</taxon>
        <taxon>Pseudomonadota</taxon>
        <taxon>Gammaproteobacteria</taxon>
        <taxon>Oceanospirillales</taxon>
        <taxon>Aestuariirhabdaceae</taxon>
        <taxon>Aestuariirhabdus</taxon>
    </lineage>
</organism>
<dbReference type="EMBL" id="QWEZ01000001">
    <property type="protein sequence ID" value="RRJ84185.1"/>
    <property type="molecule type" value="Genomic_DNA"/>
</dbReference>
<reference evidence="1 2" key="2">
    <citation type="submission" date="2018-12" db="EMBL/GenBank/DDBJ databases">
        <title>Simiduia agarivorans gen. nov., sp. nov., a marine, agarolytic bacterium isolated from shallow coastal water from Keelung, Taiwan.</title>
        <authorList>
            <person name="Shieh W.Y."/>
        </authorList>
    </citation>
    <scope>NUCLEOTIDE SEQUENCE [LARGE SCALE GENOMIC DNA]</scope>
    <source>
        <strain evidence="1 2">GTF-13</strain>
    </source>
</reference>
<gene>
    <name evidence="1" type="primary">bamC</name>
    <name evidence="1" type="ORF">D0544_03450</name>
</gene>
<name>A0A3P3VNB2_9GAMM</name>
<dbReference type="AlphaFoldDB" id="A0A3P3VNB2"/>
<sequence length="371" mass="40883">MRMLRMLAVLTATVLVSGCVNDYIRDRTNDYLSAELYPPTVLPEGYGGRNLGDSLMIPDRAQRPTIEEFVVPRPNAVVLAAGDENFRIEQDGDARWILARKTPSQVWPVLLQFWEASDVALEVNDPSNGELETSWVVINKERQRDQVRRLIRSVLGSDDSGQMQEKFRINVQQGVQPGSTEVHLLHARSASGEPAPQTHWGTDKGSDLMQSAMLNEMLVFISNNSSETESVSLVAQELDVGSRATLVEDGNGNPALRLELAFDRSWAAVGRALENTAIKVVDRDRSSGIYYLQIASGEPLTGEAGTSDEGFFSGWFGGSDKADEEAGIESYQLRLSRTGDQVKVSLERSVNELAPRQISSDLLSLIKDKLS</sequence>
<accession>A0A3P3VNB2</accession>
<proteinExistence type="predicted"/>
<comment type="caution">
    <text evidence="1">The sequence shown here is derived from an EMBL/GenBank/DDBJ whole genome shotgun (WGS) entry which is preliminary data.</text>
</comment>
<dbReference type="RefSeq" id="WP_125014612.1">
    <property type="nucleotide sequence ID" value="NZ_QWEZ01000001.1"/>
</dbReference>
<dbReference type="Proteomes" id="UP000280792">
    <property type="component" value="Unassembled WGS sequence"/>
</dbReference>
<dbReference type="Gene3D" id="3.30.310.170">
    <property type="entry name" value="Outer membrane protein assembly factor BamC"/>
    <property type="match status" value="1"/>
</dbReference>
<dbReference type="InterPro" id="IPR010653">
    <property type="entry name" value="NlpB/DapX"/>
</dbReference>
<reference evidence="1 2" key="1">
    <citation type="submission" date="2018-08" db="EMBL/GenBank/DDBJ databases">
        <authorList>
            <person name="Khan S.A."/>
        </authorList>
    </citation>
    <scope>NUCLEOTIDE SEQUENCE [LARGE SCALE GENOMIC DNA]</scope>
    <source>
        <strain evidence="1 2">GTF-13</strain>
    </source>
</reference>
<evidence type="ECO:0000313" key="1">
    <source>
        <dbReference type="EMBL" id="RRJ84185.1"/>
    </source>
</evidence>
<dbReference type="InterPro" id="IPR042268">
    <property type="entry name" value="BamC_C"/>
</dbReference>
<dbReference type="PROSITE" id="PS51257">
    <property type="entry name" value="PROKAR_LIPOPROTEIN"/>
    <property type="match status" value="1"/>
</dbReference>